<sequence>MTEQVAVDGIAGLPTERSAPFDPPAELARLRARHPVTPLRYPDGHVGWLVTGHAAARAVLSDARFSARLELKRLPVGPAGAAAMQPAPPGYFLGMDPPDHTRYRKLLAGRFTARRMRELEERIGEVVDECLDDLAGAEPPVDLVERFALPVPSRVMCELLGVPYEDRAHFQSISEALLGFDVARMEAAFGEINAYLYQLVVRKRAERPDDLLGDLISQTDLDDVELCSIAFLLLVAGHETSANMLGIGTFALLANPDQLAALRADPALLPGAVDELLRYLSIPQYGITRTALADVELAGCQVREGDVVTVSVPAVNRDPERFPDPDTLDVTRSAAGHVTFGHGVHQCIGQALALVELRLGFGRLLERFPTLRLAVPAAEVPMRADRQIYGVHRLPVAW</sequence>
<dbReference type="STRING" id="1912961.BU204_06425"/>
<keyword evidence="5 7" id="KW-0408">Iron</keyword>
<dbReference type="GO" id="GO:0020037">
    <property type="term" value="F:heme binding"/>
    <property type="evidence" value="ECO:0007669"/>
    <property type="project" value="InterPro"/>
</dbReference>
<evidence type="ECO:0000256" key="3">
    <source>
        <dbReference type="ARBA" id="ARBA00022723"/>
    </source>
</evidence>
<dbReference type="RefSeq" id="WP_075124598.1">
    <property type="nucleotide sequence ID" value="NZ_MSIE01000007.1"/>
</dbReference>
<dbReference type="Pfam" id="PF00067">
    <property type="entry name" value="p450"/>
    <property type="match status" value="1"/>
</dbReference>
<accession>A0A1Q8CW40</accession>
<keyword evidence="10" id="KW-1185">Reference proteome</keyword>
<protein>
    <submittedName>
        <fullName evidence="9">Cytochrome</fullName>
    </submittedName>
</protein>
<keyword evidence="3 7" id="KW-0479">Metal-binding</keyword>
<comment type="similarity">
    <text evidence="1 7">Belongs to the cytochrome P450 family.</text>
</comment>
<evidence type="ECO:0000256" key="8">
    <source>
        <dbReference type="SAM" id="MobiDB-lite"/>
    </source>
</evidence>
<keyword evidence="2 7" id="KW-0349">Heme</keyword>
<reference evidence="9 10" key="1">
    <citation type="submission" date="2016-12" db="EMBL/GenBank/DDBJ databases">
        <title>The draft genome sequence of Actinophytocola sp. 11-183.</title>
        <authorList>
            <person name="Wang W."/>
            <person name="Yuan L."/>
        </authorList>
    </citation>
    <scope>NUCLEOTIDE SEQUENCE [LARGE SCALE GENOMIC DNA]</scope>
    <source>
        <strain evidence="9 10">11-183</strain>
    </source>
</reference>
<dbReference type="Proteomes" id="UP000185596">
    <property type="component" value="Unassembled WGS sequence"/>
</dbReference>
<dbReference type="AlphaFoldDB" id="A0A1Q8CW40"/>
<dbReference type="InterPro" id="IPR001128">
    <property type="entry name" value="Cyt_P450"/>
</dbReference>
<dbReference type="GO" id="GO:0016705">
    <property type="term" value="F:oxidoreductase activity, acting on paired donors, with incorporation or reduction of molecular oxygen"/>
    <property type="evidence" value="ECO:0007669"/>
    <property type="project" value="InterPro"/>
</dbReference>
<evidence type="ECO:0000256" key="1">
    <source>
        <dbReference type="ARBA" id="ARBA00010617"/>
    </source>
</evidence>
<dbReference type="CDD" id="cd11030">
    <property type="entry name" value="CYP105-like"/>
    <property type="match status" value="1"/>
</dbReference>
<comment type="caution">
    <text evidence="9">The sequence shown here is derived from an EMBL/GenBank/DDBJ whole genome shotgun (WGS) entry which is preliminary data.</text>
</comment>
<organism evidence="9 10">
    <name type="scientific">Actinophytocola xanthii</name>
    <dbReference type="NCBI Taxonomy" id="1912961"/>
    <lineage>
        <taxon>Bacteria</taxon>
        <taxon>Bacillati</taxon>
        <taxon>Actinomycetota</taxon>
        <taxon>Actinomycetes</taxon>
        <taxon>Pseudonocardiales</taxon>
        <taxon>Pseudonocardiaceae</taxon>
    </lineage>
</organism>
<dbReference type="PANTHER" id="PTHR46696">
    <property type="entry name" value="P450, PUTATIVE (EUROFUNG)-RELATED"/>
    <property type="match status" value="1"/>
</dbReference>
<evidence type="ECO:0000256" key="5">
    <source>
        <dbReference type="ARBA" id="ARBA00023004"/>
    </source>
</evidence>
<dbReference type="InterPro" id="IPR017972">
    <property type="entry name" value="Cyt_P450_CS"/>
</dbReference>
<gene>
    <name evidence="9" type="ORF">BU204_06425</name>
</gene>
<evidence type="ECO:0000256" key="4">
    <source>
        <dbReference type="ARBA" id="ARBA00023002"/>
    </source>
</evidence>
<keyword evidence="4 7" id="KW-0560">Oxidoreductase</keyword>
<dbReference type="PANTHER" id="PTHR46696:SF1">
    <property type="entry name" value="CYTOCHROME P450 YJIB-RELATED"/>
    <property type="match status" value="1"/>
</dbReference>
<dbReference type="InterPro" id="IPR002397">
    <property type="entry name" value="Cyt_P450_B"/>
</dbReference>
<evidence type="ECO:0000256" key="2">
    <source>
        <dbReference type="ARBA" id="ARBA00022617"/>
    </source>
</evidence>
<dbReference type="PROSITE" id="PS00086">
    <property type="entry name" value="CYTOCHROME_P450"/>
    <property type="match status" value="1"/>
</dbReference>
<dbReference type="FunFam" id="1.10.630.10:FF:000018">
    <property type="entry name" value="Cytochrome P450 monooxygenase"/>
    <property type="match status" value="1"/>
</dbReference>
<dbReference type="EMBL" id="MSIE01000007">
    <property type="protein sequence ID" value="OLF18571.1"/>
    <property type="molecule type" value="Genomic_DNA"/>
</dbReference>
<evidence type="ECO:0000256" key="6">
    <source>
        <dbReference type="ARBA" id="ARBA00023033"/>
    </source>
</evidence>
<dbReference type="InterPro" id="IPR036396">
    <property type="entry name" value="Cyt_P450_sf"/>
</dbReference>
<dbReference type="PRINTS" id="PR00359">
    <property type="entry name" value="BP450"/>
</dbReference>
<feature type="region of interest" description="Disordered" evidence="8">
    <location>
        <begin position="1"/>
        <end position="22"/>
    </location>
</feature>
<dbReference type="GO" id="GO:0005506">
    <property type="term" value="F:iron ion binding"/>
    <property type="evidence" value="ECO:0007669"/>
    <property type="project" value="InterPro"/>
</dbReference>
<evidence type="ECO:0000313" key="10">
    <source>
        <dbReference type="Proteomes" id="UP000185596"/>
    </source>
</evidence>
<dbReference type="Gene3D" id="1.10.630.10">
    <property type="entry name" value="Cytochrome P450"/>
    <property type="match status" value="1"/>
</dbReference>
<dbReference type="SUPFAM" id="SSF48264">
    <property type="entry name" value="Cytochrome P450"/>
    <property type="match status" value="1"/>
</dbReference>
<evidence type="ECO:0000256" key="7">
    <source>
        <dbReference type="RuleBase" id="RU000461"/>
    </source>
</evidence>
<name>A0A1Q8CW40_9PSEU</name>
<keyword evidence="6 7" id="KW-0503">Monooxygenase</keyword>
<dbReference type="PRINTS" id="PR00385">
    <property type="entry name" value="P450"/>
</dbReference>
<dbReference type="GO" id="GO:0004497">
    <property type="term" value="F:monooxygenase activity"/>
    <property type="evidence" value="ECO:0007669"/>
    <property type="project" value="UniProtKB-KW"/>
</dbReference>
<evidence type="ECO:0000313" key="9">
    <source>
        <dbReference type="EMBL" id="OLF18571.1"/>
    </source>
</evidence>
<dbReference type="OrthoDB" id="4156795at2"/>
<proteinExistence type="inferred from homology"/>